<evidence type="ECO:0000256" key="7">
    <source>
        <dbReference type="ARBA" id="ARBA00022679"/>
    </source>
</evidence>
<dbReference type="GO" id="GO:0004553">
    <property type="term" value="F:hydrolase activity, hydrolyzing O-glycosyl compounds"/>
    <property type="evidence" value="ECO:0007669"/>
    <property type="project" value="InterPro"/>
</dbReference>
<sequence>MQQYKEDMSVAKYLFHHGKNFRAYDYLGAHFSEYKEKYGYVFRVWAPNALAVSIVGDFNHWDPQSHPMVKETNEGIWELFVEGLEEFSLYKYAVTTNDGRVLFKADPYAVYSETKEKTASYTYRFTGKFSWTDEDWQKVKEKQNIYESPLNIYEVHLGSWRKSADDGYLNYRTIANELIPYVKKMGYTHVELLPLAEHPFDGSWGYQVCGYYSITSRFGKPEDFMYFVNLAHEHGIGVIMDWVPAHFPKDAHGLYEFDGQPLYEYKDPLKQEHKQWGTRIFDFGRNEVQAFLISNAIFLMEKYHIDGLRVDAVASMIYLNYNRKNGEWRPNAYGGEGNLEAINFLRTLNHTVLTNFPHTLMIAEESTAWPGVTLPPSHNGLGFNYKWNMGWMNDVLSYMEVDPIARQHHHGKLTFPIVYACDENFILPISHDEVVHGKRSLLDKMPGDYHDKFAGVRSFLLYMLCHPGKKLMFMGCEIGQFIEWNYKKELEWFLLKYESHKKLQTFFSHANHFYLQNRPLWELDCSRDGFKWICHSDHTRNILSFRRIDKSQNELVIVVNFSPVLWEDYYVGVPEKGQYKEIFNTDLKKFGGSGIRNRKLLGTTDEPMHELDQYISITLPPLTTLVFQHIEQKRVRI</sequence>
<dbReference type="Gene3D" id="3.20.20.80">
    <property type="entry name" value="Glycosidases"/>
    <property type="match status" value="1"/>
</dbReference>
<dbReference type="SUPFAM" id="SSF51445">
    <property type="entry name" value="(Trans)glycosidases"/>
    <property type="match status" value="1"/>
</dbReference>
<reference evidence="13 14" key="1">
    <citation type="submission" date="2018-12" db="EMBL/GenBank/DDBJ databases">
        <title>Bacillus yapensis draft genome sequence.</title>
        <authorList>
            <person name="Yu L."/>
            <person name="Xu X."/>
            <person name="Tang X."/>
        </authorList>
    </citation>
    <scope>NUCLEOTIDE SEQUENCE [LARGE SCALE GENOMIC DNA]</scope>
    <source>
        <strain evidence="13 14">XXST-01</strain>
    </source>
</reference>
<keyword evidence="8 10" id="KW-0320">Glycogen biosynthesis</keyword>
<dbReference type="GO" id="GO:0003844">
    <property type="term" value="F:1,4-alpha-glucan branching enzyme activity"/>
    <property type="evidence" value="ECO:0007669"/>
    <property type="project" value="UniProtKB-UniRule"/>
</dbReference>
<dbReference type="EC" id="2.4.1.18" evidence="10"/>
<dbReference type="FunFam" id="2.60.40.10:FF:000169">
    <property type="entry name" value="1,4-alpha-glucan branching enzyme GlgB"/>
    <property type="match status" value="1"/>
</dbReference>
<comment type="caution">
    <text evidence="13">The sequence shown here is derived from an EMBL/GenBank/DDBJ whole genome shotgun (WGS) entry which is preliminary data.</text>
</comment>
<comment type="subunit">
    <text evidence="10">Monomer.</text>
</comment>
<evidence type="ECO:0000313" key="14">
    <source>
        <dbReference type="Proteomes" id="UP000271374"/>
    </source>
</evidence>
<dbReference type="CDD" id="cd02855">
    <property type="entry name" value="E_set_GBE_prok_N"/>
    <property type="match status" value="1"/>
</dbReference>
<dbReference type="InterPro" id="IPR017853">
    <property type="entry name" value="GH"/>
</dbReference>
<evidence type="ECO:0000256" key="1">
    <source>
        <dbReference type="ARBA" id="ARBA00000826"/>
    </source>
</evidence>
<dbReference type="PANTHER" id="PTHR43651:SF3">
    <property type="entry name" value="1,4-ALPHA-GLUCAN-BRANCHING ENZYME"/>
    <property type="match status" value="1"/>
</dbReference>
<dbReference type="PIRSF" id="PIRSF000463">
    <property type="entry name" value="GlgB"/>
    <property type="match status" value="1"/>
</dbReference>
<gene>
    <name evidence="10 13" type="primary">glgB</name>
    <name evidence="13" type="ORF">EKG37_16420</name>
</gene>
<dbReference type="AlphaFoldDB" id="A0A431VZV7"/>
<dbReference type="InterPro" id="IPR013780">
    <property type="entry name" value="Glyco_hydro_b"/>
</dbReference>
<dbReference type="InterPro" id="IPR006048">
    <property type="entry name" value="A-amylase/branching_C"/>
</dbReference>
<dbReference type="SUPFAM" id="SSF81296">
    <property type="entry name" value="E set domains"/>
    <property type="match status" value="1"/>
</dbReference>
<dbReference type="InterPro" id="IPR014756">
    <property type="entry name" value="Ig_E-set"/>
</dbReference>
<comment type="catalytic activity">
    <reaction evidence="1 10">
        <text>Transfers a segment of a (1-&gt;4)-alpha-D-glucan chain to a primary hydroxy group in a similar glucan chain.</text>
        <dbReference type="EC" id="2.4.1.18"/>
    </reaction>
</comment>
<keyword evidence="5 10" id="KW-0321">Glycogen metabolism</keyword>
<dbReference type="InterPro" id="IPR006407">
    <property type="entry name" value="GlgB"/>
</dbReference>
<dbReference type="GO" id="GO:0043169">
    <property type="term" value="F:cation binding"/>
    <property type="evidence" value="ECO:0007669"/>
    <property type="project" value="InterPro"/>
</dbReference>
<evidence type="ECO:0000256" key="8">
    <source>
        <dbReference type="ARBA" id="ARBA00023056"/>
    </source>
</evidence>
<keyword evidence="7 10" id="KW-0808">Transferase</keyword>
<dbReference type="InterPro" id="IPR004193">
    <property type="entry name" value="Glyco_hydro_13_N"/>
</dbReference>
<dbReference type="Gene3D" id="2.60.40.1180">
    <property type="entry name" value="Golgi alpha-mannosidase II"/>
    <property type="match status" value="1"/>
</dbReference>
<name>A0A431VZV7_9BACI</name>
<protein>
    <recommendedName>
        <fullName evidence="10">1,4-alpha-glucan branching enzyme GlgB</fullName>
        <ecNumber evidence="10">2.4.1.18</ecNumber>
    </recommendedName>
    <alternativeName>
        <fullName evidence="10">1,4-alpha-D-glucan:1,4-alpha-D-glucan 6-glucosyl-transferase</fullName>
    </alternativeName>
    <alternativeName>
        <fullName evidence="10">Alpha-(1-&gt;4)-glucan branching enzyme</fullName>
    </alternativeName>
    <alternativeName>
        <fullName evidence="10">Glycogen branching enzyme</fullName>
        <shortName evidence="10">BE</shortName>
    </alternativeName>
</protein>
<dbReference type="GO" id="GO:0005978">
    <property type="term" value="P:glycogen biosynthetic process"/>
    <property type="evidence" value="ECO:0007669"/>
    <property type="project" value="UniProtKB-UniRule"/>
</dbReference>
<keyword evidence="6 10" id="KW-0328">Glycosyltransferase</keyword>
<keyword evidence="9 10" id="KW-0119">Carbohydrate metabolism</keyword>
<dbReference type="EMBL" id="RXNT01000014">
    <property type="protein sequence ID" value="RTR28800.1"/>
    <property type="molecule type" value="Genomic_DNA"/>
</dbReference>
<evidence type="ECO:0000256" key="4">
    <source>
        <dbReference type="ARBA" id="ARBA00009000"/>
    </source>
</evidence>
<accession>A0A431VZV7</accession>
<dbReference type="UniPathway" id="UPA00164"/>
<dbReference type="InterPro" id="IPR006047">
    <property type="entry name" value="GH13_cat_dom"/>
</dbReference>
<dbReference type="Pfam" id="PF02922">
    <property type="entry name" value="CBM_48"/>
    <property type="match status" value="1"/>
</dbReference>
<dbReference type="FunFam" id="2.60.40.1180:FF:000002">
    <property type="entry name" value="1,4-alpha-glucan branching enzyme GlgB"/>
    <property type="match status" value="1"/>
</dbReference>
<feature type="domain" description="Glycosyl hydrolase family 13 catalytic" evidence="12">
    <location>
        <begin position="154"/>
        <end position="500"/>
    </location>
</feature>
<evidence type="ECO:0000256" key="9">
    <source>
        <dbReference type="ARBA" id="ARBA00023277"/>
    </source>
</evidence>
<comment type="pathway">
    <text evidence="3 10">Glycan biosynthesis; glycogen biosynthesis.</text>
</comment>
<dbReference type="HAMAP" id="MF_00685">
    <property type="entry name" value="GlgB"/>
    <property type="match status" value="1"/>
</dbReference>
<dbReference type="FunFam" id="3.20.20.80:FF:000003">
    <property type="entry name" value="1,4-alpha-glucan branching enzyme GlgB"/>
    <property type="match status" value="1"/>
</dbReference>
<evidence type="ECO:0000256" key="11">
    <source>
        <dbReference type="PIRSR" id="PIRSR000463-1"/>
    </source>
</evidence>
<dbReference type="GO" id="GO:0005829">
    <property type="term" value="C:cytosol"/>
    <property type="evidence" value="ECO:0007669"/>
    <property type="project" value="TreeGrafter"/>
</dbReference>
<evidence type="ECO:0000256" key="10">
    <source>
        <dbReference type="HAMAP-Rule" id="MF_00685"/>
    </source>
</evidence>
<dbReference type="NCBIfam" id="NF008967">
    <property type="entry name" value="PRK12313.1"/>
    <property type="match status" value="1"/>
</dbReference>
<dbReference type="Pfam" id="PF00128">
    <property type="entry name" value="Alpha-amylase"/>
    <property type="match status" value="1"/>
</dbReference>
<evidence type="ECO:0000256" key="2">
    <source>
        <dbReference type="ARBA" id="ARBA00002953"/>
    </source>
</evidence>
<dbReference type="InterPro" id="IPR037439">
    <property type="entry name" value="Branching_enzy"/>
</dbReference>
<dbReference type="SMART" id="SM00642">
    <property type="entry name" value="Aamy"/>
    <property type="match status" value="1"/>
</dbReference>
<evidence type="ECO:0000313" key="13">
    <source>
        <dbReference type="EMBL" id="RTR28800.1"/>
    </source>
</evidence>
<evidence type="ECO:0000256" key="5">
    <source>
        <dbReference type="ARBA" id="ARBA00022600"/>
    </source>
</evidence>
<comment type="function">
    <text evidence="2 10">Catalyzes the formation of the alpha-1,6-glucosidic linkages in glycogen by scission of a 1,4-alpha-linked oligosaccharide from growing alpha-1,4-glucan chains and the subsequent attachment of the oligosaccharide to the alpha-1,6 position.</text>
</comment>
<dbReference type="InterPro" id="IPR013783">
    <property type="entry name" value="Ig-like_fold"/>
</dbReference>
<dbReference type="Proteomes" id="UP000271374">
    <property type="component" value="Unassembled WGS sequence"/>
</dbReference>
<evidence type="ECO:0000256" key="6">
    <source>
        <dbReference type="ARBA" id="ARBA00022676"/>
    </source>
</evidence>
<dbReference type="InterPro" id="IPR044143">
    <property type="entry name" value="GlgB_N_E_set_prok"/>
</dbReference>
<dbReference type="PANTHER" id="PTHR43651">
    <property type="entry name" value="1,4-ALPHA-GLUCAN-BRANCHING ENZYME"/>
    <property type="match status" value="1"/>
</dbReference>
<dbReference type="RefSeq" id="WP_126409898.1">
    <property type="nucleotide sequence ID" value="NZ_RXNT01000014.1"/>
</dbReference>
<comment type="similarity">
    <text evidence="4 10">Belongs to the glycosyl hydrolase 13 family. GlgB subfamily.</text>
</comment>
<dbReference type="NCBIfam" id="TIGR01515">
    <property type="entry name" value="branching_enzym"/>
    <property type="match status" value="1"/>
</dbReference>
<evidence type="ECO:0000259" key="12">
    <source>
        <dbReference type="SMART" id="SM00642"/>
    </source>
</evidence>
<dbReference type="NCBIfam" id="NF003811">
    <property type="entry name" value="PRK05402.1"/>
    <property type="match status" value="1"/>
</dbReference>
<dbReference type="Gene3D" id="2.60.40.10">
    <property type="entry name" value="Immunoglobulins"/>
    <property type="match status" value="1"/>
</dbReference>
<dbReference type="CDD" id="cd11322">
    <property type="entry name" value="AmyAc_Glg_BE"/>
    <property type="match status" value="1"/>
</dbReference>
<keyword evidence="14" id="KW-1185">Reference proteome</keyword>
<dbReference type="OrthoDB" id="9800174at2"/>
<proteinExistence type="inferred from homology"/>
<dbReference type="Pfam" id="PF02806">
    <property type="entry name" value="Alpha-amylase_C"/>
    <property type="match status" value="1"/>
</dbReference>
<feature type="active site" description="Nucleophile" evidence="10 11">
    <location>
        <position position="311"/>
    </location>
</feature>
<organism evidence="13 14">
    <name type="scientific">Bacillus yapensis</name>
    <dbReference type="NCBI Taxonomy" id="2492960"/>
    <lineage>
        <taxon>Bacteria</taxon>
        <taxon>Bacillati</taxon>
        <taxon>Bacillota</taxon>
        <taxon>Bacilli</taxon>
        <taxon>Bacillales</taxon>
        <taxon>Bacillaceae</taxon>
        <taxon>Bacillus</taxon>
    </lineage>
</organism>
<dbReference type="SUPFAM" id="SSF51011">
    <property type="entry name" value="Glycosyl hydrolase domain"/>
    <property type="match status" value="1"/>
</dbReference>
<evidence type="ECO:0000256" key="3">
    <source>
        <dbReference type="ARBA" id="ARBA00004964"/>
    </source>
</evidence>
<feature type="active site" description="Proton donor" evidence="10 11">
    <location>
        <position position="364"/>
    </location>
</feature>